<dbReference type="CDD" id="cd05233">
    <property type="entry name" value="SDR_c"/>
    <property type="match status" value="1"/>
</dbReference>
<dbReference type="Gene3D" id="3.40.50.720">
    <property type="entry name" value="NAD(P)-binding Rossmann-like Domain"/>
    <property type="match status" value="1"/>
</dbReference>
<evidence type="ECO:0008006" key="5">
    <source>
        <dbReference type="Google" id="ProtNLM"/>
    </source>
</evidence>
<dbReference type="Pfam" id="PF00106">
    <property type="entry name" value="adh_short"/>
    <property type="match status" value="1"/>
</dbReference>
<keyword evidence="2" id="KW-0560">Oxidoreductase</keyword>
<dbReference type="InterPro" id="IPR002347">
    <property type="entry name" value="SDR_fam"/>
</dbReference>
<keyword evidence="4" id="KW-1185">Reference proteome</keyword>
<comment type="similarity">
    <text evidence="1">Belongs to the short-chain dehydrogenases/reductases (SDR) family.</text>
</comment>
<comment type="caution">
    <text evidence="3">The sequence shown here is derived from an EMBL/GenBank/DDBJ whole genome shotgun (WGS) entry which is preliminary data.</text>
</comment>
<dbReference type="PANTHER" id="PTHR43669">
    <property type="entry name" value="5-KETO-D-GLUCONATE 5-REDUCTASE"/>
    <property type="match status" value="1"/>
</dbReference>
<evidence type="ECO:0000313" key="3">
    <source>
        <dbReference type="EMBL" id="RAO72179.1"/>
    </source>
</evidence>
<dbReference type="SUPFAM" id="SSF51735">
    <property type="entry name" value="NAD(P)-binding Rossmann-fold domains"/>
    <property type="match status" value="1"/>
</dbReference>
<dbReference type="RefSeq" id="XP_040736693.1">
    <property type="nucleotide sequence ID" value="XM_040880969.1"/>
</dbReference>
<protein>
    <recommendedName>
        <fullName evidence="5">NAD(P)-binding domain-containing protein</fullName>
    </recommendedName>
</protein>
<evidence type="ECO:0000256" key="1">
    <source>
        <dbReference type="ARBA" id="ARBA00006484"/>
    </source>
</evidence>
<dbReference type="OrthoDB" id="10254221at2759"/>
<dbReference type="Proteomes" id="UP000249363">
    <property type="component" value="Unassembled WGS sequence"/>
</dbReference>
<dbReference type="GeneID" id="63797405"/>
<name>A0A364L8R8_TALAM</name>
<reference evidence="3 4" key="1">
    <citation type="journal article" date="2017" name="Biotechnol. Biofuels">
        <title>Differential beta-glucosidase expression as a function of carbon source availability in Talaromyces amestolkiae: a genomic and proteomic approach.</title>
        <authorList>
            <person name="de Eugenio L.I."/>
            <person name="Mendez-Liter J.A."/>
            <person name="Nieto-Dominguez M."/>
            <person name="Alonso L."/>
            <person name="Gil-Munoz J."/>
            <person name="Barriuso J."/>
            <person name="Prieto A."/>
            <person name="Martinez M.J."/>
        </authorList>
    </citation>
    <scope>NUCLEOTIDE SEQUENCE [LARGE SCALE GENOMIC DNA]</scope>
    <source>
        <strain evidence="3 4">CIB</strain>
    </source>
</reference>
<dbReference type="GO" id="GO:0016491">
    <property type="term" value="F:oxidoreductase activity"/>
    <property type="evidence" value="ECO:0007669"/>
    <property type="project" value="UniProtKB-KW"/>
</dbReference>
<dbReference type="PANTHER" id="PTHR43669:SF3">
    <property type="entry name" value="ALCOHOL DEHYDROGENASE, PUTATIVE (AFU_ORTHOLOGUE AFUA_3G03445)-RELATED"/>
    <property type="match status" value="1"/>
</dbReference>
<sequence>METVLIVGATGNIGVSAVKAVLQTGRHVLAAVRNQASAEKLFHHVGTKDGITTVEADVCSEKGVQGIVDLVRQGKLPAFQHVYAAAGGGYSATPLQELSTEDLRQIMTVNFESNLWAYRATIPYLLAQNDSRSTWTLCTGSQGDLGARAPPALTQGALYSMANVACRDNYKTNVRFNEIYLALRVEVDESAMKTGAMKASEFAKCYAALLSDTGIRSSRVTVSGYDDLEKLKHESKVNL</sequence>
<dbReference type="EMBL" id="MIKG01000018">
    <property type="protein sequence ID" value="RAO72179.1"/>
    <property type="molecule type" value="Genomic_DNA"/>
</dbReference>
<dbReference type="STRING" id="1196081.A0A364L8R8"/>
<evidence type="ECO:0000256" key="2">
    <source>
        <dbReference type="ARBA" id="ARBA00023002"/>
    </source>
</evidence>
<accession>A0A364L8R8</accession>
<organism evidence="3 4">
    <name type="scientific">Talaromyces amestolkiae</name>
    <dbReference type="NCBI Taxonomy" id="1196081"/>
    <lineage>
        <taxon>Eukaryota</taxon>
        <taxon>Fungi</taxon>
        <taxon>Dikarya</taxon>
        <taxon>Ascomycota</taxon>
        <taxon>Pezizomycotina</taxon>
        <taxon>Eurotiomycetes</taxon>
        <taxon>Eurotiomycetidae</taxon>
        <taxon>Eurotiales</taxon>
        <taxon>Trichocomaceae</taxon>
        <taxon>Talaromyces</taxon>
        <taxon>Talaromyces sect. Talaromyces</taxon>
    </lineage>
</organism>
<evidence type="ECO:0000313" key="4">
    <source>
        <dbReference type="Proteomes" id="UP000249363"/>
    </source>
</evidence>
<dbReference type="AlphaFoldDB" id="A0A364L8R8"/>
<gene>
    <name evidence="3" type="ORF">BHQ10_008191</name>
</gene>
<dbReference type="InterPro" id="IPR036291">
    <property type="entry name" value="NAD(P)-bd_dom_sf"/>
</dbReference>
<proteinExistence type="inferred from homology"/>